<dbReference type="InterPro" id="IPR042104">
    <property type="entry name" value="PKS_dehydratase_sf"/>
</dbReference>
<dbReference type="GO" id="GO:0006633">
    <property type="term" value="P:fatty acid biosynthetic process"/>
    <property type="evidence" value="ECO:0007669"/>
    <property type="project" value="TreeGrafter"/>
</dbReference>
<proteinExistence type="predicted"/>
<dbReference type="InterPro" id="IPR050091">
    <property type="entry name" value="PKS_NRPS_Biosynth_Enz"/>
</dbReference>
<dbReference type="Pfam" id="PF08659">
    <property type="entry name" value="KR"/>
    <property type="match status" value="1"/>
</dbReference>
<dbReference type="InterPro" id="IPR036291">
    <property type="entry name" value="NAD(P)-bd_dom_sf"/>
</dbReference>
<feature type="active site" description="Proton acceptor; for dehydratase activity" evidence="6">
    <location>
        <position position="1500"/>
    </location>
</feature>
<dbReference type="InterPro" id="IPR036736">
    <property type="entry name" value="ACP-like_sf"/>
</dbReference>
<dbReference type="InterPro" id="IPR049551">
    <property type="entry name" value="PKS_DH_C"/>
</dbReference>
<dbReference type="GO" id="GO:0005737">
    <property type="term" value="C:cytoplasm"/>
    <property type="evidence" value="ECO:0007669"/>
    <property type="project" value="TreeGrafter"/>
</dbReference>
<name>A0A5P2X5J2_STRST</name>
<gene>
    <name evidence="12" type="ORF">CP982_03205</name>
    <name evidence="11" type="ORF">FHS40_000081</name>
</gene>
<dbReference type="PROSITE" id="PS52004">
    <property type="entry name" value="KS3_2"/>
    <property type="match status" value="1"/>
</dbReference>
<feature type="region of interest" description="Disordered" evidence="7">
    <location>
        <begin position="1843"/>
        <end position="1863"/>
    </location>
</feature>
<dbReference type="Gene3D" id="3.10.129.110">
    <property type="entry name" value="Polyketide synthase dehydratase"/>
    <property type="match status" value="1"/>
</dbReference>
<comment type="pathway">
    <text evidence="1">Antibiotic biosynthesis.</text>
</comment>
<evidence type="ECO:0000256" key="6">
    <source>
        <dbReference type="PROSITE-ProRule" id="PRU01363"/>
    </source>
</evidence>
<feature type="region of interest" description="Disordered" evidence="7">
    <location>
        <begin position="1799"/>
        <end position="1822"/>
    </location>
</feature>
<dbReference type="SMART" id="SM00825">
    <property type="entry name" value="PKS_KS"/>
    <property type="match status" value="1"/>
</dbReference>
<dbReference type="GO" id="GO:0017000">
    <property type="term" value="P:antibiotic biosynthetic process"/>
    <property type="evidence" value="ECO:0007669"/>
    <property type="project" value="UniProtKB-KW"/>
</dbReference>
<keyword evidence="3" id="KW-0597">Phosphoprotein</keyword>
<dbReference type="SUPFAM" id="SSF52151">
    <property type="entry name" value="FabD/lysophospholipase-like"/>
    <property type="match status" value="1"/>
</dbReference>
<sequence length="1984" mass="210066">MTRIAIVGMACRFPDAENPRQLWENVLAGRRAFRRLPDVRLSSADYYAAEPTAPDRHYATHAAVIEGWEFDRTKHRVAASVYRSTDIAHWLALDTAAAALEDAGFPEGKGLDRARTGVVLGNTLTGDMTRATGMRLRWPYVRRTLAKALEDKGWTVDEIAEFLDAYEIQYKAPYPGINEDSLAGGLANTIAGRICNHFDFGGGGFIVDGACSSSLLAVANAGNALSGGQIDTAVVGGVDTSIDPFELVGFAKTGALATSEMKVYDRKSNGFWPGEGCGILVLVREEDAITRGMPIYATVAGWGVSSDGHGGISRPEADGHVLAIERAYAMAGFGVETVDYFEGHGTGTALGDQTELEVFDRVTADRPTGGGPVYLGTIKGNIGHTKAAAGIAGLMKAALALHHGTIPPVAGNSEAHPILDSPDTRLRLPRTPQPWPAPQPSGPSSNGTGDPPRRAGASSLGFGGINAHVVLESTKPTAPLPAALHRHLMRTPQDAELLVLSASGFDDLEVKLRHTAEVAAPCSYAELGDLSAEVTRTDSELAYKAAVVASEPATAASSLRALADAIAAGETYVFAPSRGQFLAHPATAPRIGLLFPGQGAPGRGDGGGPARRFEAVRDLYRQVGTRPPGAATEDAQPRIVTASLAGLRVLDRAGVSAFGCVGHSLGELTGLYWAGVCDETSAVEIAAFRGEAMHNATSGPAGTESADASYETGSMASIRASAAQVQPLLTETQATIVGYNGPKQTVIAGPVDAVDAVVQAAREAGLRGAKLAVSHAFHSPLVAPAAQKLRGYLDEAHIGEVKRAGLFSTVTAEPVEPGSSVVDLLERQVVAPVRYADAFEQLAEKCDLLIEVGPGTILSGLATELCPAVPVVSMDTDDGSVAGILQTLAACYVLGSGPDLVALAAERFNRPFSLDKRFTFIESPCEQAPDISHIPEAEARTPKAGHTDVPADMQSPLDTLRHLIAARVELPVDEIQPETRPLDDLHLNSITITQLMGEVLKTFGAPIPEPSTSVATATIAELADAIEGLAHTAGSGADSTVGDDLAGISPWVRPFVVEHVPSPLPPGSDEEQPGTWEVFAPPGEPLAETVRQRLEAAPVGDGVLLVSGASEGEDPADMYARMLDAARLAVERGARFVVVNRADHSASALAKTVHLEETAVRTTVVDLTDRLAPAQAAQLICSEVATTRSFREVSYDDGRRTEPVLRELTTGHDGYPIGAGDVLVVTGGARGITVECAAALANETGCTLALMGRADAAADEEVAANLSRLRDSGTKVSYYSADVTDAEQVAAATEAIRKELGDITGILHGAGVNVPASIGSLTIDELERTVATKVDGFRNVLDKVRPSDLRLVIGFGSIIGRAGLRGEGHYATANDWLRSSIATLDEQLPQCRCLNIEWSVWSGTGMGERLGVLGVLTREGIEPIPTDAGVAAMLDLLRTRSSPSNVVVLGRAIALPTVTFAQAELPLLRFLERPVLHFPGIELIVEADLSTTADPYLDDHRLSGHALFPAVMGMEAMAQVATALFGDDGPVEFRDIEFNRPIGISADETTIRLVALRTGDEVQVAIRSAETLFQVDHFRGVCLRRGDSALDLTGHQDQVSESTAEMERWEPLLTAADRAADIAPTTMDIEVDFYDRIMFHGPRFRSVTDFRLISARRCVAQIRCSDSRWFSPFLPGALLLADPAARDAFMHALQVCVPDSTLLPSKVGRVRSFPHRQQAEEVTLVAAERAHVGSTYVYDVVVRDESGALVAIWESLELTAVPSPHAGRAWTPELLGPYLQRQLDKVLPEPLRLAVIRDRPSAAAGSPRGSGTIAGPRGARRIPSRREATERALAAAFGHPVVLRHRPDGRPETAEPMSATHGPGLTAAVASSRPVGCDIEAVRERTMEQWRDLLGLSGVALAEMCSAAGSESFATAATRVWSAREAVMKLGVTVTQPKLILDERALDNGWLVLRHGRDLVWTFAATLAAPTPDEVIVIAVTEKG</sequence>
<dbReference type="Pfam" id="PF02801">
    <property type="entry name" value="Ketoacyl-synt_C"/>
    <property type="match status" value="1"/>
</dbReference>
<dbReference type="InterPro" id="IPR014030">
    <property type="entry name" value="Ketoacyl_synth_N"/>
</dbReference>
<protein>
    <submittedName>
        <fullName evidence="11">Enediyne polyketide synthase</fullName>
    </submittedName>
    <submittedName>
        <fullName evidence="12">SDR family NAD(P)-dependent oxidoreductase</fullName>
    </submittedName>
</protein>
<dbReference type="Proteomes" id="UP000549009">
    <property type="component" value="Unassembled WGS sequence"/>
</dbReference>
<feature type="region of interest" description="C-terminal hotdog fold" evidence="6">
    <location>
        <begin position="1619"/>
        <end position="1767"/>
    </location>
</feature>
<dbReference type="InterPro" id="IPR057326">
    <property type="entry name" value="KR_dom"/>
</dbReference>
<dbReference type="SMART" id="SM00822">
    <property type="entry name" value="PKS_KR"/>
    <property type="match status" value="1"/>
</dbReference>
<dbReference type="InterPro" id="IPR020841">
    <property type="entry name" value="PKS_Beta-ketoAc_synthase_dom"/>
</dbReference>
<dbReference type="InterPro" id="IPR001227">
    <property type="entry name" value="Ac_transferase_dom_sf"/>
</dbReference>
<dbReference type="CDD" id="cd08953">
    <property type="entry name" value="KR_2_SDR_x"/>
    <property type="match status" value="1"/>
</dbReference>
<feature type="region of interest" description="N-terminal hotdog fold" evidence="6">
    <location>
        <begin position="1468"/>
        <end position="1595"/>
    </location>
</feature>
<dbReference type="Pfam" id="PF00109">
    <property type="entry name" value="ketoacyl-synt"/>
    <property type="match status" value="1"/>
</dbReference>
<dbReference type="EMBL" id="CP023690">
    <property type="protein sequence ID" value="QEV57846.1"/>
    <property type="molecule type" value="Genomic_DNA"/>
</dbReference>
<evidence type="ECO:0000259" key="8">
    <source>
        <dbReference type="PROSITE" id="PS50075"/>
    </source>
</evidence>
<dbReference type="SUPFAM" id="SSF47336">
    <property type="entry name" value="ACP-like"/>
    <property type="match status" value="1"/>
</dbReference>
<dbReference type="InterPro" id="IPR014031">
    <property type="entry name" value="Ketoacyl_synth_C"/>
</dbReference>
<keyword evidence="2" id="KW-0596">Phosphopantetheine</keyword>
<evidence type="ECO:0000313" key="11">
    <source>
        <dbReference type="EMBL" id="MBB5101028.1"/>
    </source>
</evidence>
<evidence type="ECO:0000256" key="7">
    <source>
        <dbReference type="SAM" id="MobiDB-lite"/>
    </source>
</evidence>
<dbReference type="InterPro" id="IPR020807">
    <property type="entry name" value="PKS_DH"/>
</dbReference>
<dbReference type="Pfam" id="PF00698">
    <property type="entry name" value="Acyl_transf_1"/>
    <property type="match status" value="1"/>
</dbReference>
<dbReference type="InterPro" id="IPR016036">
    <property type="entry name" value="Malonyl_transacylase_ACP-bd"/>
</dbReference>
<evidence type="ECO:0000313" key="14">
    <source>
        <dbReference type="Proteomes" id="UP000549009"/>
    </source>
</evidence>
<dbReference type="InterPro" id="IPR009081">
    <property type="entry name" value="PP-bd_ACP"/>
</dbReference>
<reference evidence="12 13" key="1">
    <citation type="submission" date="2017-09" db="EMBL/GenBank/DDBJ databases">
        <authorList>
            <person name="Lee N."/>
            <person name="Cho B.-K."/>
        </authorList>
    </citation>
    <scope>NUCLEOTIDE SEQUENCE [LARGE SCALE GENOMIC DNA]</scope>
    <source>
        <strain evidence="12 13">ATCC 27465</strain>
    </source>
</reference>
<evidence type="ECO:0000313" key="12">
    <source>
        <dbReference type="EMBL" id="QEV57846.1"/>
    </source>
</evidence>
<dbReference type="InterPro" id="IPR016039">
    <property type="entry name" value="Thiolase-like"/>
</dbReference>
<dbReference type="Gene3D" id="3.40.50.720">
    <property type="entry name" value="NAD(P)-binding Rossmann-like Domain"/>
    <property type="match status" value="1"/>
</dbReference>
<dbReference type="Gene3D" id="3.40.366.10">
    <property type="entry name" value="Malonyl-Coenzyme A Acyl Carrier Protein, domain 2"/>
    <property type="match status" value="1"/>
</dbReference>
<evidence type="ECO:0000256" key="2">
    <source>
        <dbReference type="ARBA" id="ARBA00022450"/>
    </source>
</evidence>
<dbReference type="KEGG" id="sspb:CP982_03205"/>
<evidence type="ECO:0000256" key="3">
    <source>
        <dbReference type="ARBA" id="ARBA00022553"/>
    </source>
</evidence>
<evidence type="ECO:0000259" key="10">
    <source>
        <dbReference type="PROSITE" id="PS52019"/>
    </source>
</evidence>
<dbReference type="InterPro" id="IPR016035">
    <property type="entry name" value="Acyl_Trfase/lysoPLipase"/>
</dbReference>
<dbReference type="Pfam" id="PF14765">
    <property type="entry name" value="PS-DH"/>
    <property type="match status" value="1"/>
</dbReference>
<dbReference type="SUPFAM" id="SSF51735">
    <property type="entry name" value="NAD(P)-binding Rossmann-fold domains"/>
    <property type="match status" value="1"/>
</dbReference>
<feature type="region of interest" description="Disordered" evidence="7">
    <location>
        <begin position="410"/>
        <end position="459"/>
    </location>
</feature>
<dbReference type="Pfam" id="PF21089">
    <property type="entry name" value="PKS_DH_N"/>
    <property type="match status" value="1"/>
</dbReference>
<dbReference type="Gene3D" id="1.10.1200.10">
    <property type="entry name" value="ACP-like"/>
    <property type="match status" value="1"/>
</dbReference>
<feature type="domain" description="Ketosynthase family 3 (KS3)" evidence="9">
    <location>
        <begin position="1"/>
        <end position="473"/>
    </location>
</feature>
<organism evidence="12 13">
    <name type="scientific">Streptomyces spectabilis</name>
    <dbReference type="NCBI Taxonomy" id="68270"/>
    <lineage>
        <taxon>Bacteria</taxon>
        <taxon>Bacillati</taxon>
        <taxon>Actinomycetota</taxon>
        <taxon>Actinomycetes</taxon>
        <taxon>Kitasatosporales</taxon>
        <taxon>Streptomycetaceae</taxon>
        <taxon>Streptomyces</taxon>
    </lineage>
</organism>
<keyword evidence="5" id="KW-0045">Antibiotic biosynthesis</keyword>
<keyword evidence="4" id="KW-0808">Transferase</keyword>
<evidence type="ECO:0000256" key="1">
    <source>
        <dbReference type="ARBA" id="ARBA00004792"/>
    </source>
</evidence>
<evidence type="ECO:0000259" key="9">
    <source>
        <dbReference type="PROSITE" id="PS52004"/>
    </source>
</evidence>
<accession>A0A5P2X5J2</accession>
<dbReference type="SMART" id="SM00827">
    <property type="entry name" value="PKS_AT"/>
    <property type="match status" value="1"/>
</dbReference>
<reference evidence="11 14" key="2">
    <citation type="submission" date="2020-08" db="EMBL/GenBank/DDBJ databases">
        <title>Genomic Encyclopedia of Type Strains, Phase III (KMG-III): the genomes of soil and plant-associated and newly described type strains.</title>
        <authorList>
            <person name="Whitman W."/>
        </authorList>
    </citation>
    <scope>NUCLEOTIDE SEQUENCE [LARGE SCALE GENOMIC DNA]</scope>
    <source>
        <strain evidence="11 14">CECT 3146</strain>
    </source>
</reference>
<dbReference type="Gene3D" id="3.40.47.10">
    <property type="match status" value="1"/>
</dbReference>
<dbReference type="PROSITE" id="PS50075">
    <property type="entry name" value="CARRIER"/>
    <property type="match status" value="1"/>
</dbReference>
<dbReference type="GO" id="GO:0071770">
    <property type="term" value="P:DIM/DIP cell wall layer assembly"/>
    <property type="evidence" value="ECO:0007669"/>
    <property type="project" value="TreeGrafter"/>
</dbReference>
<evidence type="ECO:0000256" key="5">
    <source>
        <dbReference type="ARBA" id="ARBA00023194"/>
    </source>
</evidence>
<dbReference type="Pfam" id="PF00550">
    <property type="entry name" value="PP-binding"/>
    <property type="match status" value="1"/>
</dbReference>
<dbReference type="OrthoDB" id="9778690at2"/>
<dbReference type="Proteomes" id="UP000326505">
    <property type="component" value="Chromosome"/>
</dbReference>
<dbReference type="RefSeq" id="WP_150509051.1">
    <property type="nucleotide sequence ID" value="NZ_BMSQ01000003.1"/>
</dbReference>
<dbReference type="SUPFAM" id="SSF53901">
    <property type="entry name" value="Thiolase-like"/>
    <property type="match status" value="1"/>
</dbReference>
<feature type="compositionally biased region" description="Pro residues" evidence="7">
    <location>
        <begin position="431"/>
        <end position="441"/>
    </location>
</feature>
<dbReference type="PROSITE" id="PS52019">
    <property type="entry name" value="PKS_MFAS_DH"/>
    <property type="match status" value="1"/>
</dbReference>
<evidence type="ECO:0000256" key="4">
    <source>
        <dbReference type="ARBA" id="ARBA00022679"/>
    </source>
</evidence>
<dbReference type="InterPro" id="IPR013968">
    <property type="entry name" value="PKS_KR"/>
</dbReference>
<dbReference type="SMART" id="SM00826">
    <property type="entry name" value="PKS_DH"/>
    <property type="match status" value="1"/>
</dbReference>
<keyword evidence="14" id="KW-1185">Reference proteome</keyword>
<dbReference type="GO" id="GO:0004312">
    <property type="term" value="F:fatty acid synthase activity"/>
    <property type="evidence" value="ECO:0007669"/>
    <property type="project" value="TreeGrafter"/>
</dbReference>
<dbReference type="SUPFAM" id="SSF55048">
    <property type="entry name" value="Probable ACP-binding domain of malonyl-CoA ACP transacylase"/>
    <property type="match status" value="1"/>
</dbReference>
<evidence type="ECO:0000313" key="13">
    <source>
        <dbReference type="Proteomes" id="UP000326505"/>
    </source>
</evidence>
<dbReference type="InterPro" id="IPR049552">
    <property type="entry name" value="PKS_DH_N"/>
</dbReference>
<dbReference type="EMBL" id="JACHJD010000001">
    <property type="protein sequence ID" value="MBB5101028.1"/>
    <property type="molecule type" value="Genomic_DNA"/>
</dbReference>
<feature type="domain" description="Carrier" evidence="8">
    <location>
        <begin position="954"/>
        <end position="1030"/>
    </location>
</feature>
<dbReference type="CDD" id="cd00833">
    <property type="entry name" value="PKS"/>
    <property type="match status" value="1"/>
</dbReference>
<dbReference type="InterPro" id="IPR049900">
    <property type="entry name" value="PKS_mFAS_DH"/>
</dbReference>
<feature type="domain" description="PKS/mFAS DH" evidence="10">
    <location>
        <begin position="1468"/>
        <end position="1767"/>
    </location>
</feature>
<dbReference type="PANTHER" id="PTHR43775:SF37">
    <property type="entry name" value="SI:DKEY-61P9.11"/>
    <property type="match status" value="1"/>
</dbReference>
<dbReference type="GO" id="GO:0005886">
    <property type="term" value="C:plasma membrane"/>
    <property type="evidence" value="ECO:0007669"/>
    <property type="project" value="TreeGrafter"/>
</dbReference>
<dbReference type="PANTHER" id="PTHR43775">
    <property type="entry name" value="FATTY ACID SYNTHASE"/>
    <property type="match status" value="1"/>
</dbReference>
<dbReference type="InterPro" id="IPR014043">
    <property type="entry name" value="Acyl_transferase_dom"/>
</dbReference>
<feature type="active site" description="Proton donor; for dehydratase activity" evidence="6">
    <location>
        <position position="1687"/>
    </location>
</feature>